<dbReference type="EMBL" id="KN834770">
    <property type="protein sequence ID" value="KIK61581.1"/>
    <property type="molecule type" value="Genomic_DNA"/>
</dbReference>
<feature type="compositionally biased region" description="Low complexity" evidence="1">
    <location>
        <begin position="556"/>
        <end position="575"/>
    </location>
</feature>
<sequence>MDNPWANAWDESISKENSNLAHSTSSTWKDPSENEADIALPSWSAGPAVLWNEPSDDAPSLWESSAQNSTINPAPTSSLSPKGVRWVSSYDTMSAHFGSIASEDTETEAEGEDDGAAEETGNENKAENDVPGLEDDDQLPNVSEAPLANHASEETSGIADPWTPSQSSFPSTSIDTVLAASSSDVPASAPASPDAFEFGTFETGPDSPTAGGVGDTWSSSINKLPAADSEWGSVWVPEVQSEKEAEEEEVLDEWEQAKREKERMDRFVPPEFLASILRAFEEISDDLLILPSSAMTDNSSSTSPERTGANSDRKEVVEETEKKVKAEMKMGSSKDNMAQQYSSRSKNDETESEDSTWKEPAHPEDLLNHWKDGMDVVEGLSTLCTTIIPPLPPLASLPALTSQSNSQSHSFVSKRSAEAIRLTRSTTIASSGPLGMYLKTKGSIEWEVAVKARPTKTTEEEREESVPVGWRIVPKEEEKKVEAPEMKRKGTGILSSFFGRRASTPPVDGKENKDASPRPSLASPRVSVDSASNRSEGRAESSSPQNTLPPNPVSAPTPSTTTVASPFAAASTPSNYGDGGSPDLFQDAPVTAPAPAPSAVSRFLNRFSRSRPSHARQGSNSSLALSTNDLEFLEDIVPSARDTQDHDLQSGSELMGLQTMISSAPLPAPLMPPPRAPPQVRPPRNPTDDLIGGSDSFQASQPSTSFNVKPSSQILTPSPALPSQIQTTITQQSSSFHSRPSTPSTFVSPLSRSSSPGSDMLAVADASGRISSHSTGTNAQGGTGFNMSRANSTLSSATTSIAAMKRPTPAAIMSSSPNVSSQVSLSSFSFLPPPPSIRSPTSGGNTAPSLLIDDEPTKATPIPAIPPVPAIASSSNAAPLNDFDDDEFSDFHSADVNDSVSQPPFSAQLFALSSAQPLFSAGSAAFTEGSEISARPDAAFGQPDSLNTSVSSVTSAHSTNTMLRPLSGEMDLFQDLHDEFNTTASPAPHATLRTPSPPALPAKSPAKLTARNAAGPGNASFGAEPSGMTRRDTVGKKTPGGSGLGGRVAPGRLNLPPISASAYSRNWGQGPSSAVSSNDAVDSAAPLGPSPSEPVLSNPTSSSGSPKTHQRRVSKEAHQRTRSLVEEGIARSGMWPSPASKTHSAGRYGSTTPAYGAFGFGTAPPLSPLPPILSPPPESGQSQERDLLGGLGGRGEDDEDEVPLASLASGAGSVSNPSVFAKQQQSSLPFVPGVNGRNDTLPPIPLPGPSASVRETRQTPMLMEFDAFASGSDFGVPSSSSVKSTPFRTSTSLANTKTTGALSAQDLSFFEGL</sequence>
<gene>
    <name evidence="2" type="ORF">GYMLUDRAFT_42592</name>
</gene>
<keyword evidence="3" id="KW-1185">Reference proteome</keyword>
<feature type="compositionally biased region" description="Basic and acidic residues" evidence="1">
    <location>
        <begin position="345"/>
        <end position="366"/>
    </location>
</feature>
<feature type="region of interest" description="Disordered" evidence="1">
    <location>
        <begin position="97"/>
        <end position="223"/>
    </location>
</feature>
<feature type="compositionally biased region" description="Low complexity" evidence="1">
    <location>
        <begin position="723"/>
        <end position="758"/>
    </location>
</feature>
<feature type="compositionally biased region" description="Low complexity" evidence="1">
    <location>
        <begin position="588"/>
        <end position="597"/>
    </location>
</feature>
<feature type="compositionally biased region" description="Polar residues" evidence="1">
    <location>
        <begin position="333"/>
        <end position="344"/>
    </location>
</feature>
<feature type="compositionally biased region" description="Basic and acidic residues" evidence="1">
    <location>
        <begin position="478"/>
        <end position="488"/>
    </location>
</feature>
<proteinExistence type="predicted"/>
<dbReference type="Proteomes" id="UP000053593">
    <property type="component" value="Unassembled WGS sequence"/>
</dbReference>
<organism evidence="2 3">
    <name type="scientific">Collybiopsis luxurians FD-317 M1</name>
    <dbReference type="NCBI Taxonomy" id="944289"/>
    <lineage>
        <taxon>Eukaryota</taxon>
        <taxon>Fungi</taxon>
        <taxon>Dikarya</taxon>
        <taxon>Basidiomycota</taxon>
        <taxon>Agaricomycotina</taxon>
        <taxon>Agaricomycetes</taxon>
        <taxon>Agaricomycetidae</taxon>
        <taxon>Agaricales</taxon>
        <taxon>Marasmiineae</taxon>
        <taxon>Omphalotaceae</taxon>
        <taxon>Collybiopsis</taxon>
        <taxon>Collybiopsis luxurians</taxon>
    </lineage>
</organism>
<feature type="compositionally biased region" description="Low complexity" evidence="1">
    <location>
        <begin position="1072"/>
        <end position="1085"/>
    </location>
</feature>
<evidence type="ECO:0000313" key="2">
    <source>
        <dbReference type="EMBL" id="KIK61581.1"/>
    </source>
</evidence>
<feature type="compositionally biased region" description="Acidic residues" evidence="1">
    <location>
        <begin position="244"/>
        <end position="254"/>
    </location>
</feature>
<feature type="region of interest" description="Disordered" evidence="1">
    <location>
        <begin position="1275"/>
        <end position="1298"/>
    </location>
</feature>
<feature type="compositionally biased region" description="Polar residues" evidence="1">
    <location>
        <begin position="15"/>
        <end position="29"/>
    </location>
</feature>
<feature type="compositionally biased region" description="Low complexity" evidence="1">
    <location>
        <begin position="1001"/>
        <end position="1010"/>
    </location>
</feature>
<feature type="compositionally biased region" description="Low complexity" evidence="1">
    <location>
        <begin position="293"/>
        <end position="303"/>
    </location>
</feature>
<feature type="compositionally biased region" description="Polar residues" evidence="1">
    <location>
        <begin position="62"/>
        <end position="80"/>
    </location>
</feature>
<feature type="compositionally biased region" description="Gly residues" evidence="1">
    <location>
        <begin position="1038"/>
        <end position="1048"/>
    </location>
</feature>
<evidence type="ECO:0000313" key="3">
    <source>
        <dbReference type="Proteomes" id="UP000053593"/>
    </source>
</evidence>
<feature type="region of interest" description="Disordered" evidence="1">
    <location>
        <begin position="636"/>
        <end position="759"/>
    </location>
</feature>
<name>A0A0D0C058_9AGAR</name>
<dbReference type="OrthoDB" id="3262497at2759"/>
<feature type="compositionally biased region" description="Polar residues" evidence="1">
    <location>
        <begin position="529"/>
        <end position="546"/>
    </location>
</feature>
<feature type="region of interest" description="Disordered" evidence="1">
    <location>
        <begin position="1"/>
        <end position="83"/>
    </location>
</feature>
<feature type="compositionally biased region" description="Polar residues" evidence="1">
    <location>
        <begin position="1139"/>
        <end position="1153"/>
    </location>
</feature>
<feature type="compositionally biased region" description="Pro residues" evidence="1">
    <location>
        <begin position="666"/>
        <end position="685"/>
    </location>
</feature>
<feature type="region of interest" description="Disordered" evidence="1">
    <location>
        <begin position="831"/>
        <end position="860"/>
    </location>
</feature>
<reference evidence="2 3" key="1">
    <citation type="submission" date="2014-04" db="EMBL/GenBank/DDBJ databases">
        <title>Evolutionary Origins and Diversification of the Mycorrhizal Mutualists.</title>
        <authorList>
            <consortium name="DOE Joint Genome Institute"/>
            <consortium name="Mycorrhizal Genomics Consortium"/>
            <person name="Kohler A."/>
            <person name="Kuo A."/>
            <person name="Nagy L.G."/>
            <person name="Floudas D."/>
            <person name="Copeland A."/>
            <person name="Barry K.W."/>
            <person name="Cichocki N."/>
            <person name="Veneault-Fourrey C."/>
            <person name="LaButti K."/>
            <person name="Lindquist E.A."/>
            <person name="Lipzen A."/>
            <person name="Lundell T."/>
            <person name="Morin E."/>
            <person name="Murat C."/>
            <person name="Riley R."/>
            <person name="Ohm R."/>
            <person name="Sun H."/>
            <person name="Tunlid A."/>
            <person name="Henrissat B."/>
            <person name="Grigoriev I.V."/>
            <person name="Hibbett D.S."/>
            <person name="Martin F."/>
        </authorList>
    </citation>
    <scope>NUCLEOTIDE SEQUENCE [LARGE SCALE GENOMIC DNA]</scope>
    <source>
        <strain evidence="2 3">FD-317 M1</strain>
    </source>
</reference>
<feature type="region of interest" description="Disordered" evidence="1">
    <location>
        <begin position="981"/>
        <end position="1053"/>
    </location>
</feature>
<feature type="compositionally biased region" description="Polar residues" evidence="1">
    <location>
        <begin position="695"/>
        <end position="716"/>
    </location>
</feature>
<feature type="compositionally biased region" description="Acidic residues" evidence="1">
    <location>
        <begin position="103"/>
        <end position="121"/>
    </location>
</feature>
<feature type="region of interest" description="Disordered" evidence="1">
    <location>
        <begin position="239"/>
        <end position="263"/>
    </location>
</feature>
<feature type="region of interest" description="Disordered" evidence="1">
    <location>
        <begin position="478"/>
        <end position="597"/>
    </location>
</feature>
<feature type="compositionally biased region" description="Polar residues" evidence="1">
    <location>
        <begin position="1095"/>
        <end position="1107"/>
    </location>
</feature>
<feature type="region of interest" description="Disordered" evidence="1">
    <location>
        <begin position="293"/>
        <end position="366"/>
    </location>
</feature>
<feature type="compositionally biased region" description="Low complexity" evidence="1">
    <location>
        <begin position="1275"/>
        <end position="1290"/>
    </location>
</feature>
<accession>A0A0D0C058</accession>
<evidence type="ECO:0000256" key="1">
    <source>
        <dbReference type="SAM" id="MobiDB-lite"/>
    </source>
</evidence>
<dbReference type="HOGENOM" id="CLU_006928_0_0_1"/>
<feature type="compositionally biased region" description="Low complexity" evidence="1">
    <location>
        <begin position="179"/>
        <end position="195"/>
    </location>
</feature>
<feature type="compositionally biased region" description="Polar residues" evidence="1">
    <location>
        <begin position="163"/>
        <end position="175"/>
    </location>
</feature>
<feature type="region of interest" description="Disordered" evidence="1">
    <location>
        <begin position="1067"/>
        <end position="1200"/>
    </location>
</feature>
<feature type="compositionally biased region" description="Pro residues" evidence="1">
    <location>
        <begin position="1165"/>
        <end position="1178"/>
    </location>
</feature>
<feature type="compositionally biased region" description="Basic and acidic residues" evidence="1">
    <location>
        <begin position="311"/>
        <end position="328"/>
    </location>
</feature>
<feature type="compositionally biased region" description="Basic and acidic residues" evidence="1">
    <location>
        <begin position="1113"/>
        <end position="1129"/>
    </location>
</feature>
<protein>
    <submittedName>
        <fullName evidence="2">Uncharacterized protein</fullName>
    </submittedName>
</protein>